<dbReference type="PANTHER" id="PTHR34975">
    <property type="entry name" value="SPORE GERMINATION PROTEIN A2"/>
    <property type="match status" value="1"/>
</dbReference>
<keyword evidence="5 8" id="KW-0812">Transmembrane</keyword>
<dbReference type="EMBL" id="BJYM01000012">
    <property type="protein sequence ID" value="GEN88311.1"/>
    <property type="molecule type" value="Genomic_DNA"/>
</dbReference>
<comment type="similarity">
    <text evidence="2">Belongs to the amino acid-polyamine-organocation (APC) superfamily. Spore germination protein (SGP) (TC 2.A.3.9) family.</text>
</comment>
<dbReference type="STRING" id="582851.GCA_900162665_03888"/>
<organism evidence="9 10">
    <name type="scientific">Oceanobacillus sojae</name>
    <dbReference type="NCBI Taxonomy" id="582851"/>
    <lineage>
        <taxon>Bacteria</taxon>
        <taxon>Bacillati</taxon>
        <taxon>Bacillota</taxon>
        <taxon>Bacilli</taxon>
        <taxon>Bacillales</taxon>
        <taxon>Bacillaceae</taxon>
        <taxon>Oceanobacillus</taxon>
    </lineage>
</organism>
<dbReference type="GO" id="GO:0009847">
    <property type="term" value="P:spore germination"/>
    <property type="evidence" value="ECO:0007669"/>
    <property type="project" value="InterPro"/>
</dbReference>
<accession>A0A511ZLH9</accession>
<dbReference type="AlphaFoldDB" id="A0A511ZLH9"/>
<feature type="transmembrane region" description="Helical" evidence="8">
    <location>
        <begin position="36"/>
        <end position="57"/>
    </location>
</feature>
<evidence type="ECO:0000313" key="9">
    <source>
        <dbReference type="EMBL" id="GEN88311.1"/>
    </source>
</evidence>
<dbReference type="PANTHER" id="PTHR34975:SF2">
    <property type="entry name" value="SPORE GERMINATION PROTEIN A2"/>
    <property type="match status" value="1"/>
</dbReference>
<evidence type="ECO:0000256" key="6">
    <source>
        <dbReference type="ARBA" id="ARBA00022989"/>
    </source>
</evidence>
<feature type="transmembrane region" description="Helical" evidence="8">
    <location>
        <begin position="12"/>
        <end position="30"/>
    </location>
</feature>
<proteinExistence type="inferred from homology"/>
<dbReference type="OrthoDB" id="1891864at2"/>
<feature type="transmembrane region" description="Helical" evidence="8">
    <location>
        <begin position="113"/>
        <end position="131"/>
    </location>
</feature>
<feature type="transmembrane region" description="Helical" evidence="8">
    <location>
        <begin position="185"/>
        <end position="206"/>
    </location>
</feature>
<feature type="transmembrane region" description="Helical" evidence="8">
    <location>
        <begin position="305"/>
        <end position="325"/>
    </location>
</feature>
<dbReference type="GO" id="GO:0016020">
    <property type="term" value="C:membrane"/>
    <property type="evidence" value="ECO:0007669"/>
    <property type="project" value="UniProtKB-SubCell"/>
</dbReference>
<keyword evidence="3" id="KW-0813">Transport</keyword>
<comment type="caution">
    <text evidence="9">The sequence shown here is derived from an EMBL/GenBank/DDBJ whole genome shotgun (WGS) entry which is preliminary data.</text>
</comment>
<dbReference type="InterPro" id="IPR004761">
    <property type="entry name" value="Spore_GerAB"/>
</dbReference>
<keyword evidence="4" id="KW-0309">Germination</keyword>
<evidence type="ECO:0000256" key="5">
    <source>
        <dbReference type="ARBA" id="ARBA00022692"/>
    </source>
</evidence>
<keyword evidence="6 8" id="KW-1133">Transmembrane helix</keyword>
<dbReference type="RefSeq" id="WP_147211264.1">
    <property type="nucleotide sequence ID" value="NZ_BJYM01000012.1"/>
</dbReference>
<sequence>MEKAKISTSQLFILMILFQLSNSLLIPLGMKAGRDSWLVILIAAVVSIFLFFIYRALYLYYPSLLLTDYTEKLIGKFLGRILAFLYILFFLYCAARVLREFGVMLLSFAFPETPLFVACAMMILVVIYTVFKGIEVVARTGEMLFVIMIMLAFFLFLLIAISGLIDVSNLRPAFEDSSKVLNTVFTETLYVPFGEIIVFTMIFPYLNQAKKMGKTGVAAISITGAALAFTTVLNISVLGVPLIERSLFPLLTTIQSIQVGGFLQRLDVIFILALVIGGFFKVTVYTYCAVIGASSLFDIKKPSKLAYPMGMTVLFLSMVIASNYSEHIEEGLKIFPLYAQLPFQIILPVLLLIIAFIKNRKKE</sequence>
<evidence type="ECO:0000256" key="2">
    <source>
        <dbReference type="ARBA" id="ARBA00007998"/>
    </source>
</evidence>
<comment type="subcellular location">
    <subcellularLocation>
        <location evidence="1">Membrane</location>
        <topology evidence="1">Multi-pass membrane protein</topology>
    </subcellularLocation>
</comment>
<keyword evidence="10" id="KW-1185">Reference proteome</keyword>
<feature type="transmembrane region" description="Helical" evidence="8">
    <location>
        <begin position="218"/>
        <end position="243"/>
    </location>
</feature>
<feature type="transmembrane region" description="Helical" evidence="8">
    <location>
        <begin position="143"/>
        <end position="165"/>
    </location>
</feature>
<evidence type="ECO:0000313" key="10">
    <source>
        <dbReference type="Proteomes" id="UP000321558"/>
    </source>
</evidence>
<name>A0A511ZLH9_9BACI</name>
<dbReference type="NCBIfam" id="TIGR00912">
    <property type="entry name" value="2A0309"/>
    <property type="match status" value="1"/>
</dbReference>
<evidence type="ECO:0000256" key="3">
    <source>
        <dbReference type="ARBA" id="ARBA00022448"/>
    </source>
</evidence>
<reference evidence="9 10" key="1">
    <citation type="submission" date="2019-07" db="EMBL/GenBank/DDBJ databases">
        <title>Whole genome shotgun sequence of Oceanobacillus sojae NBRC 105379.</title>
        <authorList>
            <person name="Hosoyama A."/>
            <person name="Uohara A."/>
            <person name="Ohji S."/>
            <person name="Ichikawa N."/>
        </authorList>
    </citation>
    <scope>NUCLEOTIDE SEQUENCE [LARGE SCALE GENOMIC DNA]</scope>
    <source>
        <strain evidence="9 10">NBRC 105379</strain>
    </source>
</reference>
<feature type="transmembrane region" description="Helical" evidence="8">
    <location>
        <begin position="337"/>
        <end position="357"/>
    </location>
</feature>
<protein>
    <submittedName>
        <fullName evidence="9">Spore germination protein KB</fullName>
    </submittedName>
</protein>
<keyword evidence="7 8" id="KW-0472">Membrane</keyword>
<evidence type="ECO:0000256" key="7">
    <source>
        <dbReference type="ARBA" id="ARBA00023136"/>
    </source>
</evidence>
<dbReference type="Proteomes" id="UP000321558">
    <property type="component" value="Unassembled WGS sequence"/>
</dbReference>
<evidence type="ECO:0000256" key="4">
    <source>
        <dbReference type="ARBA" id="ARBA00022544"/>
    </source>
</evidence>
<feature type="transmembrane region" description="Helical" evidence="8">
    <location>
        <begin position="268"/>
        <end position="293"/>
    </location>
</feature>
<feature type="transmembrane region" description="Helical" evidence="8">
    <location>
        <begin position="77"/>
        <end position="98"/>
    </location>
</feature>
<evidence type="ECO:0000256" key="8">
    <source>
        <dbReference type="SAM" id="Phobius"/>
    </source>
</evidence>
<evidence type="ECO:0000256" key="1">
    <source>
        <dbReference type="ARBA" id="ARBA00004141"/>
    </source>
</evidence>
<dbReference type="Pfam" id="PF03845">
    <property type="entry name" value="Spore_permease"/>
    <property type="match status" value="1"/>
</dbReference>
<gene>
    <name evidence="9" type="primary">gerKB</name>
    <name evidence="9" type="ORF">OSO01_30500</name>
</gene>